<comment type="subcellular location">
    <subcellularLocation>
        <location evidence="1">Mitochondrion inner membrane</location>
        <topology evidence="1">Single-pass membrane protein</topology>
    </subcellularLocation>
</comment>
<dbReference type="InterPro" id="IPR000223">
    <property type="entry name" value="Pept_S26A_signal_pept_1"/>
</dbReference>
<evidence type="ECO:0000259" key="12">
    <source>
        <dbReference type="Pfam" id="PF10502"/>
    </source>
</evidence>
<dbReference type="Pfam" id="PF10502">
    <property type="entry name" value="Peptidase_S26"/>
    <property type="match status" value="2"/>
</dbReference>
<dbReference type="InterPro" id="IPR036286">
    <property type="entry name" value="LexA/Signal_pep-like_sf"/>
</dbReference>
<comment type="similarity">
    <text evidence="2">Belongs to the peptidase S26 family. IMP2 subfamily.</text>
</comment>
<proteinExistence type="inferred from homology"/>
<evidence type="ECO:0000313" key="14">
    <source>
        <dbReference type="Proteomes" id="UP000325577"/>
    </source>
</evidence>
<dbReference type="CDD" id="cd06530">
    <property type="entry name" value="S26_SPase_I"/>
    <property type="match status" value="1"/>
</dbReference>
<dbReference type="EMBL" id="CM018051">
    <property type="protein sequence ID" value="KAA8517391.1"/>
    <property type="molecule type" value="Genomic_DNA"/>
</dbReference>
<reference evidence="13 14" key="1">
    <citation type="submission" date="2019-09" db="EMBL/GenBank/DDBJ databases">
        <title>A chromosome-level genome assembly of the Chinese tupelo Nyssa sinensis.</title>
        <authorList>
            <person name="Yang X."/>
            <person name="Kang M."/>
            <person name="Yang Y."/>
            <person name="Xiong H."/>
            <person name="Wang M."/>
            <person name="Zhang Z."/>
            <person name="Wang Z."/>
            <person name="Wu H."/>
            <person name="Ma T."/>
            <person name="Liu J."/>
            <person name="Xi Z."/>
        </authorList>
    </citation>
    <scope>NUCLEOTIDE SEQUENCE [LARGE SCALE GENOMIC DNA]</scope>
    <source>
        <strain evidence="13">J267</strain>
        <tissue evidence="13">Leaf</tissue>
    </source>
</reference>
<accession>A0A5J4ZJJ9</accession>
<keyword evidence="8" id="KW-1133">Transmembrane helix</keyword>
<dbReference type="Gene3D" id="2.10.109.10">
    <property type="entry name" value="Umud Fragment, subunit A"/>
    <property type="match status" value="1"/>
</dbReference>
<evidence type="ECO:0000256" key="1">
    <source>
        <dbReference type="ARBA" id="ARBA00004434"/>
    </source>
</evidence>
<evidence type="ECO:0000256" key="2">
    <source>
        <dbReference type="ARBA" id="ARBA00007066"/>
    </source>
</evidence>
<keyword evidence="7" id="KW-0378">Hydrolase</keyword>
<keyword evidence="5" id="KW-0812">Transmembrane</keyword>
<evidence type="ECO:0000256" key="11">
    <source>
        <dbReference type="PIRSR" id="PIRSR600223-1"/>
    </source>
</evidence>
<dbReference type="PRINTS" id="PR00727">
    <property type="entry name" value="LEADERPTASE"/>
</dbReference>
<organism evidence="13 14">
    <name type="scientific">Nyssa sinensis</name>
    <dbReference type="NCBI Taxonomy" id="561372"/>
    <lineage>
        <taxon>Eukaryota</taxon>
        <taxon>Viridiplantae</taxon>
        <taxon>Streptophyta</taxon>
        <taxon>Embryophyta</taxon>
        <taxon>Tracheophyta</taxon>
        <taxon>Spermatophyta</taxon>
        <taxon>Magnoliopsida</taxon>
        <taxon>eudicotyledons</taxon>
        <taxon>Gunneridae</taxon>
        <taxon>Pentapetalae</taxon>
        <taxon>asterids</taxon>
        <taxon>Cornales</taxon>
        <taxon>Nyssaceae</taxon>
        <taxon>Nyssa</taxon>
    </lineage>
</organism>
<feature type="active site" evidence="11">
    <location>
        <position position="220"/>
    </location>
</feature>
<keyword evidence="10" id="KW-0472">Membrane</keyword>
<keyword evidence="6" id="KW-0999">Mitochondrion inner membrane</keyword>
<evidence type="ECO:0000313" key="13">
    <source>
        <dbReference type="EMBL" id="KAA8517391.1"/>
    </source>
</evidence>
<evidence type="ECO:0000256" key="4">
    <source>
        <dbReference type="ARBA" id="ARBA00022670"/>
    </source>
</evidence>
<gene>
    <name evidence="13" type="ORF">F0562_017684</name>
</gene>
<dbReference type="GO" id="GO:0006627">
    <property type="term" value="P:protein processing involved in protein targeting to mitochondrion"/>
    <property type="evidence" value="ECO:0007669"/>
    <property type="project" value="InterPro"/>
</dbReference>
<evidence type="ECO:0000256" key="9">
    <source>
        <dbReference type="ARBA" id="ARBA00023128"/>
    </source>
</evidence>
<dbReference type="InterPro" id="IPR037730">
    <property type="entry name" value="IMP2"/>
</dbReference>
<feature type="domain" description="Peptidase S26" evidence="12">
    <location>
        <begin position="138"/>
        <end position="233"/>
    </location>
</feature>
<keyword evidence="14" id="KW-1185">Reference proteome</keyword>
<dbReference type="PANTHER" id="PTHR46041">
    <property type="entry name" value="MITOCHONDRIAL INNER MEMBRANE PROTEASE SUBUNIT 2"/>
    <property type="match status" value="1"/>
</dbReference>
<keyword evidence="9" id="KW-0496">Mitochondrion</keyword>
<evidence type="ECO:0000256" key="7">
    <source>
        <dbReference type="ARBA" id="ARBA00022801"/>
    </source>
</evidence>
<evidence type="ECO:0000256" key="3">
    <source>
        <dbReference type="ARBA" id="ARBA00013650"/>
    </source>
</evidence>
<evidence type="ECO:0000256" key="5">
    <source>
        <dbReference type="ARBA" id="ARBA00022692"/>
    </source>
</evidence>
<feature type="active site" evidence="11">
    <location>
        <position position="167"/>
    </location>
</feature>
<dbReference type="InterPro" id="IPR019533">
    <property type="entry name" value="Peptidase_S26"/>
</dbReference>
<name>A0A5J4ZJJ9_9ASTE</name>
<dbReference type="GO" id="GO:0042720">
    <property type="term" value="C:mitochondrial inner membrane peptidase complex"/>
    <property type="evidence" value="ECO:0007669"/>
    <property type="project" value="InterPro"/>
</dbReference>
<dbReference type="GO" id="GO:0004252">
    <property type="term" value="F:serine-type endopeptidase activity"/>
    <property type="evidence" value="ECO:0007669"/>
    <property type="project" value="InterPro"/>
</dbReference>
<dbReference type="SUPFAM" id="SSF51306">
    <property type="entry name" value="LexA/Signal peptidase"/>
    <property type="match status" value="1"/>
</dbReference>
<evidence type="ECO:0000256" key="6">
    <source>
        <dbReference type="ARBA" id="ARBA00022792"/>
    </source>
</evidence>
<dbReference type="Proteomes" id="UP000325577">
    <property type="component" value="Linkage Group LG8"/>
</dbReference>
<dbReference type="OrthoDB" id="9996127at2759"/>
<dbReference type="PANTHER" id="PTHR46041:SF2">
    <property type="entry name" value="MITOCHONDRIAL INNER MEMBRANE PROTEASE SUBUNIT 2"/>
    <property type="match status" value="1"/>
</dbReference>
<dbReference type="FunFam" id="2.10.109.10:FF:000005">
    <property type="entry name" value="Mitochondrial inner membrane protease subunit"/>
    <property type="match status" value="1"/>
</dbReference>
<keyword evidence="4" id="KW-0645">Protease</keyword>
<dbReference type="GO" id="GO:0006465">
    <property type="term" value="P:signal peptide processing"/>
    <property type="evidence" value="ECO:0007669"/>
    <property type="project" value="InterPro"/>
</dbReference>
<protein>
    <recommendedName>
        <fullName evidence="3">Mitochondrial inner membrane protease subunit 2</fullName>
    </recommendedName>
</protein>
<sequence>MDLMGDTATAIGDDGCCSGDKRSAMMEAATWRFGWGRWWRDRLWVMEDDGAVVMVGTVVMVVMEREMRSAMGVMGVVVTDLMGVESAMAMMKMRWRWRCGGDGIGGGEGAVVTATVMKASVVVLRFGGDMGTQNSLWNLAKKSFTFGLISLTIADRYASIVPVQGFSMSPTFNPHTSTSMGSLTDDRVLVEKLCLEKYKFSHGDVIVFCSPSDHREKNIKRIAALSGDWIKTHSHGMLRIPEGHCWVEGDNSASSLDSRSFGPIPLGLVRGRVTHIVWPPQRVGKVERRIIQDGLSF</sequence>
<evidence type="ECO:0000256" key="10">
    <source>
        <dbReference type="ARBA" id="ARBA00023136"/>
    </source>
</evidence>
<dbReference type="AlphaFoldDB" id="A0A5J4ZJJ9"/>
<evidence type="ECO:0000256" key="8">
    <source>
        <dbReference type="ARBA" id="ARBA00022989"/>
    </source>
</evidence>
<feature type="domain" description="Peptidase S26" evidence="12">
    <location>
        <begin position="238"/>
        <end position="278"/>
    </location>
</feature>